<feature type="region of interest" description="Disordered" evidence="1">
    <location>
        <begin position="996"/>
        <end position="1052"/>
    </location>
</feature>
<feature type="region of interest" description="Disordered" evidence="1">
    <location>
        <begin position="913"/>
        <end position="932"/>
    </location>
</feature>
<name>A0A5C3QI83_9AGAR</name>
<evidence type="ECO:0000259" key="2">
    <source>
        <dbReference type="PROSITE" id="PS50172"/>
    </source>
</evidence>
<organism evidence="3 4">
    <name type="scientific">Pterulicium gracile</name>
    <dbReference type="NCBI Taxonomy" id="1884261"/>
    <lineage>
        <taxon>Eukaryota</taxon>
        <taxon>Fungi</taxon>
        <taxon>Dikarya</taxon>
        <taxon>Basidiomycota</taxon>
        <taxon>Agaricomycotina</taxon>
        <taxon>Agaricomycetes</taxon>
        <taxon>Agaricomycetidae</taxon>
        <taxon>Agaricales</taxon>
        <taxon>Pleurotineae</taxon>
        <taxon>Pterulaceae</taxon>
        <taxon>Pterulicium</taxon>
    </lineage>
</organism>
<dbReference type="PANTHER" id="PTHR35711:SF1">
    <property type="entry name" value="ECTODERMAL, ISOFORM F"/>
    <property type="match status" value="1"/>
</dbReference>
<feature type="compositionally biased region" description="Low complexity" evidence="1">
    <location>
        <begin position="346"/>
        <end position="355"/>
    </location>
</feature>
<reference evidence="3 4" key="1">
    <citation type="journal article" date="2019" name="Nat. Ecol. Evol.">
        <title>Megaphylogeny resolves global patterns of mushroom evolution.</title>
        <authorList>
            <person name="Varga T."/>
            <person name="Krizsan K."/>
            <person name="Foldi C."/>
            <person name="Dima B."/>
            <person name="Sanchez-Garcia M."/>
            <person name="Sanchez-Ramirez S."/>
            <person name="Szollosi G.J."/>
            <person name="Szarkandi J.G."/>
            <person name="Papp V."/>
            <person name="Albert L."/>
            <person name="Andreopoulos W."/>
            <person name="Angelini C."/>
            <person name="Antonin V."/>
            <person name="Barry K.W."/>
            <person name="Bougher N.L."/>
            <person name="Buchanan P."/>
            <person name="Buyck B."/>
            <person name="Bense V."/>
            <person name="Catcheside P."/>
            <person name="Chovatia M."/>
            <person name="Cooper J."/>
            <person name="Damon W."/>
            <person name="Desjardin D."/>
            <person name="Finy P."/>
            <person name="Geml J."/>
            <person name="Haridas S."/>
            <person name="Hughes K."/>
            <person name="Justo A."/>
            <person name="Karasinski D."/>
            <person name="Kautmanova I."/>
            <person name="Kiss B."/>
            <person name="Kocsube S."/>
            <person name="Kotiranta H."/>
            <person name="LaButti K.M."/>
            <person name="Lechner B.E."/>
            <person name="Liimatainen K."/>
            <person name="Lipzen A."/>
            <person name="Lukacs Z."/>
            <person name="Mihaltcheva S."/>
            <person name="Morgado L.N."/>
            <person name="Niskanen T."/>
            <person name="Noordeloos M.E."/>
            <person name="Ohm R.A."/>
            <person name="Ortiz-Santana B."/>
            <person name="Ovrebo C."/>
            <person name="Racz N."/>
            <person name="Riley R."/>
            <person name="Savchenko A."/>
            <person name="Shiryaev A."/>
            <person name="Soop K."/>
            <person name="Spirin V."/>
            <person name="Szebenyi C."/>
            <person name="Tomsovsky M."/>
            <person name="Tulloss R.E."/>
            <person name="Uehling J."/>
            <person name="Grigoriev I.V."/>
            <person name="Vagvolgyi C."/>
            <person name="Papp T."/>
            <person name="Martin F.M."/>
            <person name="Miettinen O."/>
            <person name="Hibbett D.S."/>
            <person name="Nagy L.G."/>
        </authorList>
    </citation>
    <scope>NUCLEOTIDE SEQUENCE [LARGE SCALE GENOMIC DNA]</scope>
    <source>
        <strain evidence="3 4">CBS 309.79</strain>
    </source>
</reference>
<dbReference type="Proteomes" id="UP000305067">
    <property type="component" value="Unassembled WGS sequence"/>
</dbReference>
<evidence type="ECO:0000313" key="3">
    <source>
        <dbReference type="EMBL" id="TFL00998.1"/>
    </source>
</evidence>
<accession>A0A5C3QI83</accession>
<dbReference type="OrthoDB" id="435460at2759"/>
<sequence>MAPAIFVDEEAQLPVGFRIHQSLQNVQTYDCRRIVQQIRENGGAMVKEEELATFVICAPTFEVALKYRYIMSGMKNSPKFRNPEWVERCLEFGYLVSDDKPIQGMPGRAKSNPYAYSYAYTVDEKRKLARYLAFQYPYIEDGGRSGYAPYQRLEMMAKTDAYFAWAKRSTWQGWRECYRAYQPFIDAEIKKLVESGEVDPDTKLRDHRRRGANRRGWNPSYGKGEKDEEEEEEEEEEELPHVKERPQELNNGEEDPLLEEQEVASLPRVNPHPPPYRGSTSRVLPMRSLTTAPNRTTVVTVGPRRKRLRRGEDPSHTRPSERQNADSDRSFPPSRAGRTPTRSNNKDNQLQNNQDTQRRPAPKCNPRIQQISQIRWQQERSQAHSQRTTQPIASGSNVLLEMLSSQTTTLAPTSVRPREKVSSKRKRRREDPVSDEDEDPIEAARRATPKRLSRRREDYESLPDDMDMVVDNHMDMDMDQDTFLQDLDLEAKGRSPPADELDIELLERGARFGSLPGDKDSILQDDIVLDEEGWQEVEDEEPEADVKMLGDDEDGEERRERRPREQVGSAEEDEDEQVIDDEDEDEEIVNVQGEEEIVSGDEDVIYDEEEVINDEEDVINDEEEVINDEEEIIDDDDNDEIIHIQDDSEIINYQNTVSDQDEIINVQNDIFDDQDEIIQDDQDDNAHPVASLHRSPTPSPPESPQRAPQRYTRHTAPSPSLTPLPPPPRRSQAPSPRRTRSRSAAVQPAVKPQTRGRSTKPPPSKESRNESPLTSKEDSPRGLVTRSRSRSTSVQSVPARHACSRGKGKGKDKVSNQPRSKVHAEPHQDTLAHIDEEEEDIIIDWEDEIPNRVLSPIVHSPPPPPRRRTSLMESDDDGDDTHSLSPLRPPPPNSAQRRAMVESEDEEIDKILRRKSNLARQQPRASDEVFLPADDRKRRVYLHSAMNEPAAFATPTPMARAGPGLSSMRAAALRLGGVGLGPSKMARHSFPEQTARSPFLDLSQPHASQRRPRASIAVEHPFNTSQTSPFRNLPWPRSPRQSFPSPDHHHPDRTAHAIANVEAEVGDFPARGTQAREIVTQQLLAGEYVPPEGTRARVFKDGQKARDGKGKGRERESDGRGAQGVRSRRGR</sequence>
<feature type="region of interest" description="Disordered" evidence="1">
    <location>
        <begin position="406"/>
        <end position="466"/>
    </location>
</feature>
<dbReference type="PROSITE" id="PS50172">
    <property type="entry name" value="BRCT"/>
    <property type="match status" value="1"/>
</dbReference>
<evidence type="ECO:0000256" key="1">
    <source>
        <dbReference type="SAM" id="MobiDB-lite"/>
    </source>
</evidence>
<feature type="region of interest" description="Disordered" evidence="1">
    <location>
        <begin position="201"/>
        <end position="253"/>
    </location>
</feature>
<keyword evidence="4" id="KW-1185">Reference proteome</keyword>
<dbReference type="EMBL" id="ML178826">
    <property type="protein sequence ID" value="TFL00998.1"/>
    <property type="molecule type" value="Genomic_DNA"/>
</dbReference>
<feature type="compositionally biased region" description="Acidic residues" evidence="1">
    <location>
        <begin position="570"/>
        <end position="594"/>
    </location>
</feature>
<dbReference type="InterPro" id="IPR001357">
    <property type="entry name" value="BRCT_dom"/>
</dbReference>
<feature type="compositionally biased region" description="Low complexity" evidence="1">
    <location>
        <begin position="784"/>
        <end position="797"/>
    </location>
</feature>
<proteinExistence type="predicted"/>
<feature type="region of interest" description="Disordered" evidence="1">
    <location>
        <begin position="853"/>
        <end position="905"/>
    </location>
</feature>
<evidence type="ECO:0000313" key="4">
    <source>
        <dbReference type="Proteomes" id="UP000305067"/>
    </source>
</evidence>
<feature type="compositionally biased region" description="Acidic residues" evidence="1">
    <location>
        <begin position="527"/>
        <end position="543"/>
    </location>
</feature>
<feature type="compositionally biased region" description="Acidic residues" evidence="1">
    <location>
        <begin position="227"/>
        <end position="238"/>
    </location>
</feature>
<dbReference type="InterPro" id="IPR036420">
    <property type="entry name" value="BRCT_dom_sf"/>
</dbReference>
<dbReference type="Gene3D" id="3.40.50.10190">
    <property type="entry name" value="BRCT domain"/>
    <property type="match status" value="1"/>
</dbReference>
<feature type="region of interest" description="Disordered" evidence="1">
    <location>
        <begin position="669"/>
        <end position="835"/>
    </location>
</feature>
<dbReference type="PANTHER" id="PTHR35711">
    <property type="entry name" value="EXPRESSED PROTEIN"/>
    <property type="match status" value="1"/>
</dbReference>
<feature type="compositionally biased region" description="Basic and acidic residues" evidence="1">
    <location>
        <begin position="1094"/>
        <end position="1119"/>
    </location>
</feature>
<feature type="compositionally biased region" description="Basic and acidic residues" evidence="1">
    <location>
        <begin position="763"/>
        <end position="780"/>
    </location>
</feature>
<feature type="compositionally biased region" description="Pro residues" evidence="1">
    <location>
        <begin position="720"/>
        <end position="729"/>
    </location>
</feature>
<feature type="compositionally biased region" description="Low complexity" evidence="1">
    <location>
        <begin position="367"/>
        <end position="376"/>
    </location>
</feature>
<feature type="compositionally biased region" description="Acidic residues" evidence="1">
    <location>
        <begin position="670"/>
        <end position="683"/>
    </location>
</feature>
<gene>
    <name evidence="3" type="ORF">BDV98DRAFT_604808</name>
</gene>
<feature type="compositionally biased region" description="Basic and acidic residues" evidence="1">
    <location>
        <begin position="822"/>
        <end position="834"/>
    </location>
</feature>
<feature type="compositionally biased region" description="Basic and acidic residues" evidence="1">
    <location>
        <begin position="310"/>
        <end position="329"/>
    </location>
</feature>
<feature type="compositionally biased region" description="Basic and acidic residues" evidence="1">
    <location>
        <begin position="544"/>
        <end position="565"/>
    </location>
</feature>
<protein>
    <recommendedName>
        <fullName evidence="2">BRCT domain-containing protein</fullName>
    </recommendedName>
</protein>
<feature type="domain" description="BRCT" evidence="2">
    <location>
        <begin position="34"/>
        <end position="103"/>
    </location>
</feature>
<feature type="region of interest" description="Disordered" evidence="1">
    <location>
        <begin position="1089"/>
        <end position="1131"/>
    </location>
</feature>
<feature type="compositionally biased region" description="Polar residues" evidence="1">
    <location>
        <begin position="278"/>
        <end position="299"/>
    </location>
</feature>
<dbReference type="AlphaFoldDB" id="A0A5C3QI83"/>
<feature type="compositionally biased region" description="Polar residues" evidence="1">
    <location>
        <begin position="383"/>
        <end position="393"/>
    </location>
</feature>
<feature type="region of interest" description="Disordered" evidence="1">
    <location>
        <begin position="526"/>
        <end position="594"/>
    </location>
</feature>
<feature type="region of interest" description="Disordered" evidence="1">
    <location>
        <begin position="265"/>
        <end position="393"/>
    </location>
</feature>